<reference evidence="8" key="1">
    <citation type="journal article" date="2019" name="Int. J. Syst. Evol. Microbiol.">
        <title>The Global Catalogue of Microorganisms (GCM) 10K type strain sequencing project: providing services to taxonomists for standard genome sequencing and annotation.</title>
        <authorList>
            <consortium name="The Broad Institute Genomics Platform"/>
            <consortium name="The Broad Institute Genome Sequencing Center for Infectious Disease"/>
            <person name="Wu L."/>
            <person name="Ma J."/>
        </authorList>
    </citation>
    <scope>NUCLEOTIDE SEQUENCE [LARGE SCALE GENOMIC DNA]</scope>
    <source>
        <strain evidence="8">CGMCC 1.10992</strain>
    </source>
</reference>
<comment type="catalytic activity">
    <reaction evidence="4">
        <text>N-(5-phospho-beta-D-ribosyl)anthranilate + diphosphate = 5-phospho-alpha-D-ribose 1-diphosphate + anthranilate</text>
        <dbReference type="Rhea" id="RHEA:11768"/>
        <dbReference type="ChEBI" id="CHEBI:16567"/>
        <dbReference type="ChEBI" id="CHEBI:18277"/>
        <dbReference type="ChEBI" id="CHEBI:33019"/>
        <dbReference type="ChEBI" id="CHEBI:58017"/>
        <dbReference type="EC" id="2.4.2.18"/>
    </reaction>
</comment>
<comment type="caution">
    <text evidence="7">The sequence shown here is derived from an EMBL/GenBank/DDBJ whole genome shotgun (WGS) entry which is preliminary data.</text>
</comment>
<keyword evidence="3 4" id="KW-0822">Tryptophan biosynthesis</keyword>
<evidence type="ECO:0000259" key="5">
    <source>
        <dbReference type="Pfam" id="PF00591"/>
    </source>
</evidence>
<feature type="domain" description="Glycosyl transferase family 3 N-terminal" evidence="6">
    <location>
        <begin position="3"/>
        <end position="62"/>
    </location>
</feature>
<keyword evidence="8" id="KW-1185">Reference proteome</keyword>
<gene>
    <name evidence="4 7" type="primary">trpD</name>
    <name evidence="7" type="ORF">ACFSJ3_00075</name>
</gene>
<feature type="binding site" evidence="4">
    <location>
        <position position="117"/>
    </location>
    <ligand>
        <name>5-phospho-alpha-D-ribose 1-diphosphate</name>
        <dbReference type="ChEBI" id="CHEBI:58017"/>
    </ligand>
</feature>
<dbReference type="Gene3D" id="1.20.970.10">
    <property type="entry name" value="Transferase, Pyrimidine Nucleoside Phosphorylase, Chain C"/>
    <property type="match status" value="1"/>
</dbReference>
<feature type="binding site" evidence="4">
    <location>
        <begin position="80"/>
        <end position="81"/>
    </location>
    <ligand>
        <name>5-phospho-alpha-D-ribose 1-diphosphate</name>
        <dbReference type="ChEBI" id="CHEBI:58017"/>
    </ligand>
</feature>
<dbReference type="SUPFAM" id="SSF52418">
    <property type="entry name" value="Nucleoside phosphorylase/phosphoribosyltransferase catalytic domain"/>
    <property type="match status" value="1"/>
</dbReference>
<evidence type="ECO:0000256" key="1">
    <source>
        <dbReference type="ARBA" id="ARBA00022676"/>
    </source>
</evidence>
<dbReference type="EMBL" id="JBHUHT010000003">
    <property type="protein sequence ID" value="MFD2094366.1"/>
    <property type="molecule type" value="Genomic_DNA"/>
</dbReference>
<dbReference type="InterPro" id="IPR017459">
    <property type="entry name" value="Glycosyl_Trfase_fam3_N_dom"/>
</dbReference>
<accession>A0ABW4XFU6</accession>
<dbReference type="PANTHER" id="PTHR43285">
    <property type="entry name" value="ANTHRANILATE PHOSPHORIBOSYLTRANSFERASE"/>
    <property type="match status" value="1"/>
</dbReference>
<feature type="binding site" evidence="4">
    <location>
        <position position="163"/>
    </location>
    <ligand>
        <name>anthranilate</name>
        <dbReference type="ChEBI" id="CHEBI:16567"/>
        <label>2</label>
    </ligand>
</feature>
<dbReference type="Gene3D" id="3.40.1030.10">
    <property type="entry name" value="Nucleoside phosphorylase/phosphoribosyltransferase catalytic domain"/>
    <property type="match status" value="1"/>
</dbReference>
<dbReference type="GO" id="GO:0004048">
    <property type="term" value="F:anthranilate phosphoribosyltransferase activity"/>
    <property type="evidence" value="ECO:0007669"/>
    <property type="project" value="UniProtKB-EC"/>
</dbReference>
<keyword evidence="4" id="KW-0460">Magnesium</keyword>
<comment type="similarity">
    <text evidence="4">Belongs to the anthranilate phosphoribosyltransferase family.</text>
</comment>
<feature type="binding site" evidence="4">
    <location>
        <position position="85"/>
    </location>
    <ligand>
        <name>5-phospho-alpha-D-ribose 1-diphosphate</name>
        <dbReference type="ChEBI" id="CHEBI:58017"/>
    </ligand>
</feature>
<dbReference type="InterPro" id="IPR035902">
    <property type="entry name" value="Nuc_phospho_transferase"/>
</dbReference>
<evidence type="ECO:0000256" key="3">
    <source>
        <dbReference type="ARBA" id="ARBA00022822"/>
    </source>
</evidence>
<comment type="pathway">
    <text evidence="4">Amino-acid biosynthesis; L-tryptophan biosynthesis; L-tryptophan from chorismate: step 2/5.</text>
</comment>
<feature type="binding site" evidence="4">
    <location>
        <position position="77"/>
    </location>
    <ligand>
        <name>anthranilate</name>
        <dbReference type="ChEBI" id="CHEBI:16567"/>
        <label>1</label>
    </ligand>
</feature>
<evidence type="ECO:0000313" key="8">
    <source>
        <dbReference type="Proteomes" id="UP001597380"/>
    </source>
</evidence>
<comment type="caution">
    <text evidence="4">Lacks conserved residue(s) required for the propagation of feature annotation.</text>
</comment>
<keyword evidence="4" id="KW-0028">Amino-acid biosynthesis</keyword>
<sequence>MMLESLYQQQDLTREQAAELFGEIIRGEMDPVVISSLLTALKIKGETPEEIAGAADALRTAAVAFPALDYPIADIVGTGGDGHHTINISTTSVFVAAACGLKVCKHGNRSVSSKSGSADLLERLGVNLAMSPATAKRCLDDVGCCFIFAPQYHGGIRHAMPVRKALATRTIFNVLGPLINPAQPDFMVLGVYSPELVTPIAEALKFLGVSKAMVVHGSGLDEIALHGPTQVAEVSPEGIKHYELTPESFGLSEHPLEALKGGTPEENAVITRAILSGQGTEAQRSAVAANVGALLYVSGLATDLKQGVQLAITAMDSAAPLAIAEGLAKQSNTEEQA</sequence>
<feature type="binding site" evidence="4">
    <location>
        <position position="222"/>
    </location>
    <ligand>
        <name>Mg(2+)</name>
        <dbReference type="ChEBI" id="CHEBI:18420"/>
        <label>2</label>
    </ligand>
</feature>
<feature type="binding site" evidence="4">
    <location>
        <position position="222"/>
    </location>
    <ligand>
        <name>Mg(2+)</name>
        <dbReference type="ChEBI" id="CHEBI:18420"/>
        <label>1</label>
    </ligand>
</feature>
<evidence type="ECO:0000256" key="4">
    <source>
        <dbReference type="HAMAP-Rule" id="MF_00211"/>
    </source>
</evidence>
<keyword evidence="4" id="KW-0057">Aromatic amino acid biosynthesis</keyword>
<proteinExistence type="inferred from homology"/>
<dbReference type="HAMAP" id="MF_00211">
    <property type="entry name" value="TrpD"/>
    <property type="match status" value="1"/>
</dbReference>
<protein>
    <recommendedName>
        <fullName evidence="4">Anthranilate phosphoribosyltransferase</fullName>
        <ecNumber evidence="4">2.4.2.18</ecNumber>
    </recommendedName>
</protein>
<dbReference type="InterPro" id="IPR036320">
    <property type="entry name" value="Glycosyl_Trfase_fam3_N_dom_sf"/>
</dbReference>
<comment type="function">
    <text evidence="4">Catalyzes the transfer of the phosphoribosyl group of 5-phosphorylribose-1-pyrophosphate (PRPP) to anthranilate to yield N-(5'-phosphoribosyl)-anthranilate (PRA).</text>
</comment>
<dbReference type="Proteomes" id="UP001597380">
    <property type="component" value="Unassembled WGS sequence"/>
</dbReference>
<feature type="binding site" evidence="4">
    <location>
        <position position="77"/>
    </location>
    <ligand>
        <name>5-phospho-alpha-D-ribose 1-diphosphate</name>
        <dbReference type="ChEBI" id="CHEBI:58017"/>
    </ligand>
</feature>
<evidence type="ECO:0000259" key="6">
    <source>
        <dbReference type="Pfam" id="PF02885"/>
    </source>
</evidence>
<dbReference type="EC" id="2.4.2.18" evidence="4"/>
<dbReference type="Pfam" id="PF00591">
    <property type="entry name" value="Glycos_transf_3"/>
    <property type="match status" value="1"/>
</dbReference>
<keyword evidence="1 4" id="KW-0328">Glycosyltransferase</keyword>
<dbReference type="SUPFAM" id="SSF47648">
    <property type="entry name" value="Nucleoside phosphorylase/phosphoribosyltransferase N-terminal domain"/>
    <property type="match status" value="1"/>
</dbReference>
<dbReference type="InterPro" id="IPR000312">
    <property type="entry name" value="Glycosyl_Trfase_fam3"/>
</dbReference>
<dbReference type="RefSeq" id="WP_345337803.1">
    <property type="nucleotide sequence ID" value="NZ_BAABLI010000003.1"/>
</dbReference>
<name>A0ABW4XFU6_9GAMM</name>
<keyword evidence="4" id="KW-0479">Metal-binding</keyword>
<keyword evidence="2 4" id="KW-0808">Transferase</keyword>
<feature type="binding site" evidence="4">
    <location>
        <begin position="105"/>
        <end position="113"/>
    </location>
    <ligand>
        <name>5-phospho-alpha-D-ribose 1-diphosphate</name>
        <dbReference type="ChEBI" id="CHEBI:58017"/>
    </ligand>
</feature>
<dbReference type="PANTHER" id="PTHR43285:SF2">
    <property type="entry name" value="ANTHRANILATE PHOSPHORIBOSYLTRANSFERASE"/>
    <property type="match status" value="1"/>
</dbReference>
<feature type="domain" description="Glycosyl transferase family 3" evidence="5">
    <location>
        <begin position="70"/>
        <end position="317"/>
    </location>
</feature>
<feature type="binding site" evidence="4">
    <location>
        <position position="89"/>
    </location>
    <ligand>
        <name>Mg(2+)</name>
        <dbReference type="ChEBI" id="CHEBI:18420"/>
        <label>1</label>
    </ligand>
</feature>
<dbReference type="NCBIfam" id="TIGR01245">
    <property type="entry name" value="trpD"/>
    <property type="match status" value="1"/>
</dbReference>
<feature type="binding site" evidence="4">
    <location>
        <begin position="87"/>
        <end position="90"/>
    </location>
    <ligand>
        <name>5-phospho-alpha-D-ribose 1-diphosphate</name>
        <dbReference type="ChEBI" id="CHEBI:58017"/>
    </ligand>
</feature>
<dbReference type="InterPro" id="IPR005940">
    <property type="entry name" value="Anthranilate_Pribosyl_Tfrase"/>
</dbReference>
<evidence type="ECO:0000313" key="7">
    <source>
        <dbReference type="EMBL" id="MFD2094366.1"/>
    </source>
</evidence>
<feature type="binding site" evidence="4">
    <location>
        <position position="108"/>
    </location>
    <ligand>
        <name>anthranilate</name>
        <dbReference type="ChEBI" id="CHEBI:16567"/>
        <label>1</label>
    </ligand>
</feature>
<comment type="cofactor">
    <cofactor evidence="4">
        <name>Mg(2+)</name>
        <dbReference type="ChEBI" id="CHEBI:18420"/>
    </cofactor>
    <text evidence="4">Binds 2 magnesium ions per monomer.</text>
</comment>
<comment type="subunit">
    <text evidence="4">Homodimer.</text>
</comment>
<dbReference type="Pfam" id="PF02885">
    <property type="entry name" value="Glycos_trans_3N"/>
    <property type="match status" value="1"/>
</dbReference>
<feature type="binding site" evidence="4">
    <location>
        <position position="221"/>
    </location>
    <ligand>
        <name>Mg(2+)</name>
        <dbReference type="ChEBI" id="CHEBI:18420"/>
        <label>2</label>
    </ligand>
</feature>
<evidence type="ECO:0000256" key="2">
    <source>
        <dbReference type="ARBA" id="ARBA00022679"/>
    </source>
</evidence>
<organism evidence="7 8">
    <name type="scientific">Corallincola platygyrae</name>
    <dbReference type="NCBI Taxonomy" id="1193278"/>
    <lineage>
        <taxon>Bacteria</taxon>
        <taxon>Pseudomonadati</taxon>
        <taxon>Pseudomonadota</taxon>
        <taxon>Gammaproteobacteria</taxon>
        <taxon>Alteromonadales</taxon>
        <taxon>Psychromonadaceae</taxon>
        <taxon>Corallincola</taxon>
    </lineage>
</organism>